<dbReference type="RefSeq" id="WP_078672589.1">
    <property type="nucleotide sequence ID" value="NZ_FUWZ01000006.1"/>
</dbReference>
<keyword evidence="2" id="KW-1185">Reference proteome</keyword>
<name>A0A1T4TT99_9BACT</name>
<gene>
    <name evidence="1" type="ORF">SAMN04488128_106231</name>
</gene>
<dbReference type="AlphaFoldDB" id="A0A1T4TT99"/>
<dbReference type="OrthoDB" id="195541at2"/>
<dbReference type="InterPro" id="IPR038765">
    <property type="entry name" value="Papain-like_cys_pep_sf"/>
</dbReference>
<dbReference type="Proteomes" id="UP000190367">
    <property type="component" value="Unassembled WGS sequence"/>
</dbReference>
<organism evidence="1 2">
    <name type="scientific">Chitinophaga eiseniae</name>
    <dbReference type="NCBI Taxonomy" id="634771"/>
    <lineage>
        <taxon>Bacteria</taxon>
        <taxon>Pseudomonadati</taxon>
        <taxon>Bacteroidota</taxon>
        <taxon>Chitinophagia</taxon>
        <taxon>Chitinophagales</taxon>
        <taxon>Chitinophagaceae</taxon>
        <taxon>Chitinophaga</taxon>
    </lineage>
</organism>
<proteinExistence type="predicted"/>
<dbReference type="EMBL" id="FUWZ01000006">
    <property type="protein sequence ID" value="SKA43660.1"/>
    <property type="molecule type" value="Genomic_DNA"/>
</dbReference>
<evidence type="ECO:0000313" key="2">
    <source>
        <dbReference type="Proteomes" id="UP000190367"/>
    </source>
</evidence>
<dbReference type="NCBIfam" id="NF007458">
    <property type="entry name" value="PRK10030.1"/>
    <property type="match status" value="1"/>
</dbReference>
<dbReference type="Gene3D" id="3.90.1720.10">
    <property type="entry name" value="endopeptidase domain like (from Nostoc punctiforme)"/>
    <property type="match status" value="1"/>
</dbReference>
<reference evidence="2" key="1">
    <citation type="submission" date="2017-02" db="EMBL/GenBank/DDBJ databases">
        <authorList>
            <person name="Varghese N."/>
            <person name="Submissions S."/>
        </authorList>
    </citation>
    <scope>NUCLEOTIDE SEQUENCE [LARGE SCALE GENOMIC DNA]</scope>
    <source>
        <strain evidence="2">DSM 22224</strain>
    </source>
</reference>
<dbReference type="STRING" id="634771.SAMN04488128_106231"/>
<dbReference type="Pfam" id="PF05708">
    <property type="entry name" value="Peptidase_C92"/>
    <property type="match status" value="1"/>
</dbReference>
<accession>A0A1T4TT99</accession>
<dbReference type="SUPFAM" id="SSF54001">
    <property type="entry name" value="Cysteine proteinases"/>
    <property type="match status" value="1"/>
</dbReference>
<sequence length="219" mass="24815">MASWKKITLFIALLLTALIGGAFYLTGMPVKKALQHPPAAARAGDVIFQESMSDLSTAIKEATHSKYSHCGIILPKDGQLFVYEALQPVRYTPLQQWINRGRKGHYVIKRLKNADSVITQTTVQKMVDAGKKYNGKNYDFYFGWSDERIYCSELVWKIYKETTGLELGKLEQLKDFDLKSPAVKEQMKQIYGNNIPLSEQIISPVSMFNSPLLTTVEEK</sequence>
<evidence type="ECO:0000313" key="1">
    <source>
        <dbReference type="EMBL" id="SKA43660.1"/>
    </source>
</evidence>
<protein>
    <submittedName>
        <fullName evidence="1">Permuted papain-like amidase enzyme, YaeF/YiiX, C92 family</fullName>
    </submittedName>
</protein>
<dbReference type="InterPro" id="IPR024453">
    <property type="entry name" value="Peptidase_C92"/>
</dbReference>